<protein>
    <submittedName>
        <fullName evidence="2">Uncharacterized protein</fullName>
    </submittedName>
</protein>
<proteinExistence type="predicted"/>
<evidence type="ECO:0000256" key="1">
    <source>
        <dbReference type="SAM" id="MobiDB-lite"/>
    </source>
</evidence>
<dbReference type="Proteomes" id="UP000285060">
    <property type="component" value="Unassembled WGS sequence"/>
</dbReference>
<name>A0A3R6VD79_9STRA</name>
<sequence>TITPSDRPSLYKIHMTCGGAGNSAETMPHLLNIFQSSAVHTSPFTMPNYSSEPKTRQEKKGNKAKRNFELNGKYTAKHMRCVEAAKANRTNTS</sequence>
<dbReference type="EMBL" id="QUSY01004193">
    <property type="protein sequence ID" value="RHY14467.1"/>
    <property type="molecule type" value="Genomic_DNA"/>
</dbReference>
<organism evidence="2 3">
    <name type="scientific">Aphanomyces invadans</name>
    <dbReference type="NCBI Taxonomy" id="157072"/>
    <lineage>
        <taxon>Eukaryota</taxon>
        <taxon>Sar</taxon>
        <taxon>Stramenopiles</taxon>
        <taxon>Oomycota</taxon>
        <taxon>Saprolegniomycetes</taxon>
        <taxon>Saprolegniales</taxon>
        <taxon>Verrucalvaceae</taxon>
        <taxon>Aphanomyces</taxon>
    </lineage>
</organism>
<gene>
    <name evidence="2" type="ORF">DYB32_010849</name>
</gene>
<evidence type="ECO:0000313" key="2">
    <source>
        <dbReference type="EMBL" id="RHY14467.1"/>
    </source>
</evidence>
<feature type="non-terminal residue" evidence="2">
    <location>
        <position position="1"/>
    </location>
</feature>
<comment type="caution">
    <text evidence="2">The sequence shown here is derived from an EMBL/GenBank/DDBJ whole genome shotgun (WGS) entry which is preliminary data.</text>
</comment>
<evidence type="ECO:0000313" key="3">
    <source>
        <dbReference type="Proteomes" id="UP000285060"/>
    </source>
</evidence>
<keyword evidence="3" id="KW-1185">Reference proteome</keyword>
<dbReference type="AlphaFoldDB" id="A0A3R6VD79"/>
<feature type="region of interest" description="Disordered" evidence="1">
    <location>
        <begin position="44"/>
        <end position="72"/>
    </location>
</feature>
<accession>A0A3R6VD79</accession>
<reference evidence="2 3" key="1">
    <citation type="submission" date="2018-08" db="EMBL/GenBank/DDBJ databases">
        <title>Aphanomyces genome sequencing and annotation.</title>
        <authorList>
            <person name="Minardi D."/>
            <person name="Oidtmann B."/>
            <person name="Van Der Giezen M."/>
            <person name="Studholme D.J."/>
        </authorList>
    </citation>
    <scope>NUCLEOTIDE SEQUENCE [LARGE SCALE GENOMIC DNA]</scope>
    <source>
        <strain evidence="2 3">NJM0002</strain>
    </source>
</reference>